<name>A0ABU0SBD8_9HYPH</name>
<reference evidence="1 2" key="1">
    <citation type="submission" date="2023-07" db="EMBL/GenBank/DDBJ databases">
        <title>Comparative genomics of wheat-associated soil bacteria to identify genetic determinants of phenazine resistance.</title>
        <authorList>
            <person name="Mouncey N."/>
        </authorList>
    </citation>
    <scope>NUCLEOTIDE SEQUENCE [LARGE SCALE GENOMIC DNA]</scope>
    <source>
        <strain evidence="1 2">W4I11</strain>
    </source>
</reference>
<evidence type="ECO:0000313" key="1">
    <source>
        <dbReference type="EMBL" id="MDQ0998072.1"/>
    </source>
</evidence>
<gene>
    <name evidence="1" type="ORF">QFZ34_003254</name>
</gene>
<evidence type="ECO:0008006" key="3">
    <source>
        <dbReference type="Google" id="ProtNLM"/>
    </source>
</evidence>
<sequence length="257" mass="26358">MTGPENVGGNLKTCYLPVLLAVAGCGTYTTPAAVKLDDGTALIGTTTAAVSGGTFQLSSPNSSLTCSGNYNALDTRPTISIPVSCSDGRYGAAVVTRTPDGLGGSGYVTTSDGQRGIVAFGNNAGSILTTPTVAQATADASTTASSISSTSTAPVYGTASSKYPTSYSPVYASTSPNYSSTPSRTYASNCPTPDSYDAAGRRCGGRSAASRPGGYDGYSSWAPTFRSSYRASSGRATFVRGYYRKNGTYVRSHTRRR</sequence>
<evidence type="ECO:0000313" key="2">
    <source>
        <dbReference type="Proteomes" id="UP001237780"/>
    </source>
</evidence>
<dbReference type="EMBL" id="JAUSZT010000003">
    <property type="protein sequence ID" value="MDQ0998072.1"/>
    <property type="molecule type" value="Genomic_DNA"/>
</dbReference>
<protein>
    <recommendedName>
        <fullName evidence="3">Lipoprotein</fullName>
    </recommendedName>
</protein>
<proteinExistence type="predicted"/>
<dbReference type="Proteomes" id="UP001237780">
    <property type="component" value="Unassembled WGS sequence"/>
</dbReference>
<keyword evidence="2" id="KW-1185">Reference proteome</keyword>
<organism evidence="1 2">
    <name type="scientific">Phyllobacterium ifriqiyense</name>
    <dbReference type="NCBI Taxonomy" id="314238"/>
    <lineage>
        <taxon>Bacteria</taxon>
        <taxon>Pseudomonadati</taxon>
        <taxon>Pseudomonadota</taxon>
        <taxon>Alphaproteobacteria</taxon>
        <taxon>Hyphomicrobiales</taxon>
        <taxon>Phyllobacteriaceae</taxon>
        <taxon>Phyllobacterium</taxon>
    </lineage>
</organism>
<comment type="caution">
    <text evidence="1">The sequence shown here is derived from an EMBL/GenBank/DDBJ whole genome shotgun (WGS) entry which is preliminary data.</text>
</comment>
<accession>A0ABU0SBD8</accession>